<dbReference type="PANTHER" id="PTHR43238">
    <property type="entry name" value="GDP-L-FUCOSE SYNTHASE"/>
    <property type="match status" value="1"/>
</dbReference>
<reference evidence="10" key="1">
    <citation type="journal article" date="2019" name="MBio">
        <title>Virus Genomes from Deep Sea Sediments Expand the Ocean Megavirome and Support Independent Origins of Viral Gigantism.</title>
        <authorList>
            <person name="Backstrom D."/>
            <person name="Yutin N."/>
            <person name="Jorgensen S.L."/>
            <person name="Dharamshi J."/>
            <person name="Homa F."/>
            <person name="Zaremba-Niedwiedzka K."/>
            <person name="Spang A."/>
            <person name="Wolf Y.I."/>
            <person name="Koonin E.V."/>
            <person name="Ettema T.J."/>
        </authorList>
    </citation>
    <scope>NUCLEOTIDE SEQUENCE</scope>
</reference>
<evidence type="ECO:0000256" key="8">
    <source>
        <dbReference type="ARBA" id="ARBA00051935"/>
    </source>
</evidence>
<comment type="similarity">
    <text evidence="2">Belongs to the NAD(P)-dependent epimerase/dehydratase family. Fucose synthase subfamily.</text>
</comment>
<evidence type="ECO:0000256" key="5">
    <source>
        <dbReference type="ARBA" id="ARBA00023002"/>
    </source>
</evidence>
<evidence type="ECO:0000256" key="7">
    <source>
        <dbReference type="ARBA" id="ARBA00023268"/>
    </source>
</evidence>
<dbReference type="GO" id="GO:0050577">
    <property type="term" value="F:GDP-L-fucose synthase activity"/>
    <property type="evidence" value="ECO:0007669"/>
    <property type="project" value="UniProtKB-EC"/>
</dbReference>
<dbReference type="HAMAP" id="MF_00956">
    <property type="entry name" value="GDP_fucose_synth"/>
    <property type="match status" value="1"/>
</dbReference>
<keyword evidence="4" id="KW-0521">NADP</keyword>
<dbReference type="InterPro" id="IPR001509">
    <property type="entry name" value="Epimerase_deHydtase"/>
</dbReference>
<feature type="domain" description="NAD-dependent epimerase/dehydratase" evidence="9">
    <location>
        <begin position="17"/>
        <end position="248"/>
    </location>
</feature>
<protein>
    <recommendedName>
        <fullName evidence="3">GDP-L-fucose synthase</fullName>
        <ecNumber evidence="3">1.1.1.271</ecNumber>
    </recommendedName>
</protein>
<evidence type="ECO:0000256" key="2">
    <source>
        <dbReference type="ARBA" id="ARBA00005959"/>
    </source>
</evidence>
<dbReference type="InterPro" id="IPR036291">
    <property type="entry name" value="NAD(P)-bd_dom_sf"/>
</dbReference>
<comment type="catalytic activity">
    <reaction evidence="8">
        <text>GDP-beta-L-fucose + NADP(+) = GDP-4-dehydro-alpha-D-rhamnose + NADPH + H(+)</text>
        <dbReference type="Rhea" id="RHEA:18885"/>
        <dbReference type="ChEBI" id="CHEBI:15378"/>
        <dbReference type="ChEBI" id="CHEBI:57273"/>
        <dbReference type="ChEBI" id="CHEBI:57783"/>
        <dbReference type="ChEBI" id="CHEBI:57964"/>
        <dbReference type="ChEBI" id="CHEBI:58349"/>
        <dbReference type="EC" id="1.1.1.271"/>
    </reaction>
</comment>
<dbReference type="Gene3D" id="3.90.25.10">
    <property type="entry name" value="UDP-galactose 4-epimerase, domain 1"/>
    <property type="match status" value="1"/>
</dbReference>
<organism evidence="10">
    <name type="scientific">Mimivirus LCMiAC02</name>
    <dbReference type="NCBI Taxonomy" id="2506609"/>
    <lineage>
        <taxon>Viruses</taxon>
        <taxon>Varidnaviria</taxon>
        <taxon>Bamfordvirae</taxon>
        <taxon>Nucleocytoviricota</taxon>
        <taxon>Megaviricetes</taxon>
        <taxon>Imitervirales</taxon>
        <taxon>Mimiviridae</taxon>
        <taxon>Klosneuvirinae</taxon>
    </lineage>
</organism>
<gene>
    <name evidence="10" type="ORF">LCMiAC02_00730</name>
</gene>
<dbReference type="EC" id="1.1.1.271" evidence="3"/>
<dbReference type="SUPFAM" id="SSF51735">
    <property type="entry name" value="NAD(P)-binding Rossmann-fold domains"/>
    <property type="match status" value="1"/>
</dbReference>
<dbReference type="GO" id="GO:0016853">
    <property type="term" value="F:isomerase activity"/>
    <property type="evidence" value="ECO:0007669"/>
    <property type="project" value="UniProtKB-KW"/>
</dbReference>
<keyword evidence="5" id="KW-0560">Oxidoreductase</keyword>
<evidence type="ECO:0000313" key="10">
    <source>
        <dbReference type="EMBL" id="QBK88980.1"/>
    </source>
</evidence>
<evidence type="ECO:0000256" key="4">
    <source>
        <dbReference type="ARBA" id="ARBA00022857"/>
    </source>
</evidence>
<evidence type="ECO:0000256" key="6">
    <source>
        <dbReference type="ARBA" id="ARBA00023235"/>
    </source>
</evidence>
<name>A0A481Z166_9VIRU</name>
<keyword evidence="6" id="KW-0413">Isomerase</keyword>
<dbReference type="FunFam" id="3.40.50.720:FF:000101">
    <property type="entry name" value="GDP-L-fucose synthase"/>
    <property type="match status" value="1"/>
</dbReference>
<dbReference type="Pfam" id="PF01370">
    <property type="entry name" value="Epimerase"/>
    <property type="match status" value="1"/>
</dbReference>
<comment type="pathway">
    <text evidence="1">Nucleotide-sugar biosynthesis; GDP-L-fucose biosynthesis via de novo pathway; GDP-L-fucose from GDP-alpha-D-mannose: step 2/2.</text>
</comment>
<sequence length="365" mass="41322">MAENIQNETWKNLNSKIYVAGHRGLVGSAIVRKLKKLGFNNILTRTSKELDLCIQIDVDKFFKLEKPDFVFLAAAKVGGIKANNDYPADFIYNNIMIQTNVIHSAHKYGVKKLLFLGSSCIYPKMCPQPIKEEYILTGPLEQTNDAYAIAKIAGIKMCQSYNKQYGENFIACMPTNLYGKNDNFNLKTSHVLPALIRKFYEAKKYNKPYVEIWGTGNPYREFLYVDDLADAVIFLMENYCENEIVNVGTGEDITIKNLALLIKDIVGFEGKLKFDESKPDGTPKKQLNIEKIKNIGWKPKISLKKGIELTLQWYVGLLRDPSIGYVGLLRDPSIGYVGLLRDPSIGYVGLLRDPSIGYIKNKTFE</sequence>
<dbReference type="EMBL" id="MK500406">
    <property type="protein sequence ID" value="QBK88980.1"/>
    <property type="molecule type" value="Genomic_DNA"/>
</dbReference>
<dbReference type="Gene3D" id="3.40.50.720">
    <property type="entry name" value="NAD(P)-binding Rossmann-like Domain"/>
    <property type="match status" value="1"/>
</dbReference>
<dbReference type="CDD" id="cd05239">
    <property type="entry name" value="GDP_FS_SDR_e"/>
    <property type="match status" value="1"/>
</dbReference>
<dbReference type="InterPro" id="IPR028614">
    <property type="entry name" value="GDP_fucose/colitose_synth"/>
</dbReference>
<keyword evidence="7" id="KW-0511">Multifunctional enzyme</keyword>
<evidence type="ECO:0000259" key="9">
    <source>
        <dbReference type="Pfam" id="PF01370"/>
    </source>
</evidence>
<evidence type="ECO:0000256" key="3">
    <source>
        <dbReference type="ARBA" id="ARBA00012371"/>
    </source>
</evidence>
<evidence type="ECO:0000256" key="1">
    <source>
        <dbReference type="ARBA" id="ARBA00004883"/>
    </source>
</evidence>
<proteinExistence type="inferred from homology"/>
<accession>A0A481Z166</accession>
<dbReference type="PANTHER" id="PTHR43238:SF1">
    <property type="entry name" value="GDP-L-FUCOSE SYNTHASE"/>
    <property type="match status" value="1"/>
</dbReference>